<reference evidence="7" key="1">
    <citation type="submission" date="2017-02" db="EMBL/GenBank/DDBJ databases">
        <authorList>
            <person name="Dridi B."/>
        </authorList>
    </citation>
    <scope>NUCLEOTIDE SEQUENCE [LARGE SCALE GENOMIC DNA]</scope>
    <source>
        <strain evidence="7">B Co 03.10</strain>
    </source>
</reference>
<feature type="region of interest" description="Disordered" evidence="4">
    <location>
        <begin position="208"/>
        <end position="227"/>
    </location>
</feature>
<proteinExistence type="predicted"/>
<evidence type="ECO:0000313" key="6">
    <source>
        <dbReference type="EMBL" id="SLM91998.1"/>
    </source>
</evidence>
<evidence type="ECO:0000256" key="4">
    <source>
        <dbReference type="SAM" id="MobiDB-lite"/>
    </source>
</evidence>
<dbReference type="EMBL" id="FWFF01000003">
    <property type="protein sequence ID" value="SLM91998.1"/>
    <property type="molecule type" value="Genomic_DNA"/>
</dbReference>
<feature type="compositionally biased region" description="Polar residues" evidence="4">
    <location>
        <begin position="211"/>
        <end position="222"/>
    </location>
</feature>
<accession>A0A1X6X0T3</accession>
<dbReference type="RefSeq" id="WP_087004465.1">
    <property type="nucleotide sequence ID" value="NZ_FWFF01000003.1"/>
</dbReference>
<evidence type="ECO:0000313" key="7">
    <source>
        <dbReference type="Proteomes" id="UP000196581"/>
    </source>
</evidence>
<evidence type="ECO:0000256" key="1">
    <source>
        <dbReference type="ARBA" id="ARBA00021292"/>
    </source>
</evidence>
<dbReference type="PANTHER" id="PTHR45947">
    <property type="entry name" value="SULFOQUINOVOSYL TRANSFERASE SQD2"/>
    <property type="match status" value="1"/>
</dbReference>
<dbReference type="Pfam" id="PF13692">
    <property type="entry name" value="Glyco_trans_1_4"/>
    <property type="match status" value="1"/>
</dbReference>
<dbReference type="InterPro" id="IPR050194">
    <property type="entry name" value="Glycosyltransferase_grp1"/>
</dbReference>
<name>A0A1X6X0T3_9MICO</name>
<keyword evidence="7" id="KW-1185">Reference proteome</keyword>
<evidence type="ECO:0000256" key="2">
    <source>
        <dbReference type="ARBA" id="ARBA00022676"/>
    </source>
</evidence>
<sequence>MRILLFTHYYEPEIGAPQRRWRGLVREFVARGHTVGVCAPIAHYPHRRADSLAVEHQPVWRWIDGNQGERILRVPYVRTSGTLPGQLIDQSVSSATSAFAAMAMRRSRPDVLISTTPGLPMPFLASLAASALQVPHVAEIRDAWPDLIADSSLVSRALGGWLPQDAAQWLESRALPAVFHRALRSADALVTTTESFAAELRGRNMPPVSVVRNTSDVNSSAPRTARRSAGGGLHMLYVGTVGRSQDLESVIRAVADVDGVRLRVVGAGVQWEELRDLASDLTDRVEFFPQMTGAALESQWAWAHTGLVSLADVPSFERTVPSKLVSVMARRVHVTGVLAGEAAQMIRASHGGSVSRPGDTHELRRVLTSLRNDPNSTAVDERPLAWLRDHASPRAAADTYLALLEEVRR</sequence>
<dbReference type="GO" id="GO:0016758">
    <property type="term" value="F:hexosyltransferase activity"/>
    <property type="evidence" value="ECO:0007669"/>
    <property type="project" value="TreeGrafter"/>
</dbReference>
<feature type="domain" description="Glycosyltransferase subfamily 4-like N-terminal" evidence="5">
    <location>
        <begin position="15"/>
        <end position="212"/>
    </location>
</feature>
<dbReference type="GO" id="GO:1901137">
    <property type="term" value="P:carbohydrate derivative biosynthetic process"/>
    <property type="evidence" value="ECO:0007669"/>
    <property type="project" value="UniProtKB-ARBA"/>
</dbReference>
<dbReference type="Pfam" id="PF13579">
    <property type="entry name" value="Glyco_trans_4_4"/>
    <property type="match status" value="1"/>
</dbReference>
<gene>
    <name evidence="6" type="ORF">FM105_02875</name>
</gene>
<dbReference type="Proteomes" id="UP000196581">
    <property type="component" value="Unassembled WGS sequence"/>
</dbReference>
<dbReference type="InterPro" id="IPR028098">
    <property type="entry name" value="Glyco_trans_4-like_N"/>
</dbReference>
<dbReference type="Gene3D" id="3.40.50.2000">
    <property type="entry name" value="Glycogen Phosphorylase B"/>
    <property type="match status" value="2"/>
</dbReference>
<evidence type="ECO:0000259" key="5">
    <source>
        <dbReference type="Pfam" id="PF13579"/>
    </source>
</evidence>
<keyword evidence="2 6" id="KW-0328">Glycosyltransferase</keyword>
<dbReference type="AlphaFoldDB" id="A0A1X6X0T3"/>
<dbReference type="CDD" id="cd03794">
    <property type="entry name" value="GT4_WbuB-like"/>
    <property type="match status" value="1"/>
</dbReference>
<protein>
    <recommendedName>
        <fullName evidence="1">D-inositol 3-phosphate glycosyltransferase</fullName>
    </recommendedName>
</protein>
<keyword evidence="3 6" id="KW-0808">Transferase</keyword>
<dbReference type="SUPFAM" id="SSF53756">
    <property type="entry name" value="UDP-Glycosyltransferase/glycogen phosphorylase"/>
    <property type="match status" value="1"/>
</dbReference>
<dbReference type="PANTHER" id="PTHR45947:SF3">
    <property type="entry name" value="SULFOQUINOVOSYL TRANSFERASE SQD2"/>
    <property type="match status" value="1"/>
</dbReference>
<organism evidence="6 7">
    <name type="scientific">Brevibacterium yomogidense</name>
    <dbReference type="NCBI Taxonomy" id="946573"/>
    <lineage>
        <taxon>Bacteria</taxon>
        <taxon>Bacillati</taxon>
        <taxon>Actinomycetota</taxon>
        <taxon>Actinomycetes</taxon>
        <taxon>Micrococcales</taxon>
        <taxon>Brevibacteriaceae</taxon>
        <taxon>Brevibacterium</taxon>
    </lineage>
</organism>
<evidence type="ECO:0000256" key="3">
    <source>
        <dbReference type="ARBA" id="ARBA00022679"/>
    </source>
</evidence>